<feature type="repeat" description="TPR" evidence="3">
    <location>
        <begin position="160"/>
        <end position="193"/>
    </location>
</feature>
<dbReference type="InterPro" id="IPR019734">
    <property type="entry name" value="TPR_rpt"/>
</dbReference>
<name>A0AAW4V1K8_PHOVU</name>
<keyword evidence="2 3" id="KW-0802">TPR repeat</keyword>
<feature type="repeat" description="TPR" evidence="3">
    <location>
        <begin position="91"/>
        <end position="124"/>
    </location>
</feature>
<dbReference type="RefSeq" id="WP_217315905.1">
    <property type="nucleotide sequence ID" value="NZ_JAHOOU010000024.1"/>
</dbReference>
<keyword evidence="1" id="KW-0677">Repeat</keyword>
<dbReference type="GO" id="GO:0006368">
    <property type="term" value="P:transcription elongation by RNA polymerase II"/>
    <property type="evidence" value="ECO:0007669"/>
    <property type="project" value="TreeGrafter"/>
</dbReference>
<evidence type="ECO:0000256" key="3">
    <source>
        <dbReference type="PROSITE-ProRule" id="PRU00339"/>
    </source>
</evidence>
<proteinExistence type="predicted"/>
<sequence>MDIIYNIKDIVGFEAKNPTELKEKLVEYFTIDGFKAEVIVDGDWVIVRVDEQEIKEAEKRFEGITSLCDKGKFNDAKTAIKEFLKSYPRYSDAYRVLAQMYMQDGLIEDAINTNIEALRCNPRNGWALLLMGNLFGKYKNDITTAENYYNKILEYCPDNAIACNNIAAVMLERNEYDKAIPIFKHVLDVNEKYGNAYYGLALAYYNQKDFKNAFEYALAGSLNADRQIENPNVLDELHKLMVVAAKNLVSSTNYINVMLGIKDSIELESKSKIKIEEDNNLEVSAKLQYGKVYNRNYNLVKYNPKMPYMEHLVIHELMHLDMALEASKRGSNMIVYSNNENKLAFRNKYASWISNIVNKFGHSRAMSVVDKMHEGLMVQIMNCPLDLFVEKRMYDKYPIVKAAQLLSLMHQETLNQESIAKGQQGIFPKSIVTASKIMNIVSSIHLEKLFGLRFYQNYKPTKAEFETAKDLYEEYLAYHDYKPGEEYELVEYFAETLGMQDFFKLKNESEFVKDTNQEKESENYIKEVLLGDADSSDGNSFDGLTDEQKKKQDTFYEQNKDGADPMQTMMMSMYMVGALDYFDGMTKDQIKRIAFDIAMLGMKGISPEIKSGYKVDSIPGKDFGGYEMLAYYYVSWALAIPEQLGALGLPFTKAWETAKELWRRKKS</sequence>
<dbReference type="InterPro" id="IPR031101">
    <property type="entry name" value="Ctr9"/>
</dbReference>
<dbReference type="AlphaFoldDB" id="A0AAW4V1K8"/>
<evidence type="ECO:0000313" key="5">
    <source>
        <dbReference type="Proteomes" id="UP001199363"/>
    </source>
</evidence>
<dbReference type="GO" id="GO:0000993">
    <property type="term" value="F:RNA polymerase II complex binding"/>
    <property type="evidence" value="ECO:0007669"/>
    <property type="project" value="TreeGrafter"/>
</dbReference>
<dbReference type="PROSITE" id="PS50005">
    <property type="entry name" value="TPR"/>
    <property type="match status" value="2"/>
</dbReference>
<dbReference type="PANTHER" id="PTHR14027">
    <property type="entry name" value="RNA POLYMERASE-ASSOCIATED PROTEIN CTR9"/>
    <property type="match status" value="1"/>
</dbReference>
<evidence type="ECO:0000256" key="1">
    <source>
        <dbReference type="ARBA" id="ARBA00022737"/>
    </source>
</evidence>
<gene>
    <name evidence="4" type="ORF">LI282_22180</name>
</gene>
<dbReference type="Proteomes" id="UP001199363">
    <property type="component" value="Unassembled WGS sequence"/>
</dbReference>
<evidence type="ECO:0000313" key="4">
    <source>
        <dbReference type="EMBL" id="MCB7283714.1"/>
    </source>
</evidence>
<accession>A0AAW4V1K8</accession>
<protein>
    <submittedName>
        <fullName evidence="4">Tetratricopeptide repeat protein</fullName>
    </submittedName>
</protein>
<dbReference type="PANTHER" id="PTHR14027:SF2">
    <property type="entry name" value="RNA POLYMERASE-ASSOCIATED PROTEIN CTR9 HOMOLOG"/>
    <property type="match status" value="1"/>
</dbReference>
<reference evidence="4" key="1">
    <citation type="submission" date="2021-10" db="EMBL/GenBank/DDBJ databases">
        <title>Collection of gut derived symbiotic bacterial strains cultured from healthy donors.</title>
        <authorList>
            <person name="Lin H."/>
            <person name="Littmann E."/>
            <person name="Kohout C."/>
            <person name="Pamer E.G."/>
        </authorList>
    </citation>
    <scope>NUCLEOTIDE SEQUENCE</scope>
    <source>
        <strain evidence="4">DFI.1.167</strain>
    </source>
</reference>
<dbReference type="GO" id="GO:0006355">
    <property type="term" value="P:regulation of DNA-templated transcription"/>
    <property type="evidence" value="ECO:0007669"/>
    <property type="project" value="InterPro"/>
</dbReference>
<organism evidence="4 5">
    <name type="scientific">Phocaeicola vulgatus</name>
    <name type="common">Bacteroides vulgatus</name>
    <dbReference type="NCBI Taxonomy" id="821"/>
    <lineage>
        <taxon>Bacteria</taxon>
        <taxon>Pseudomonadati</taxon>
        <taxon>Bacteroidota</taxon>
        <taxon>Bacteroidia</taxon>
        <taxon>Bacteroidales</taxon>
        <taxon>Bacteroidaceae</taxon>
        <taxon>Phocaeicola</taxon>
    </lineage>
</organism>
<dbReference type="EMBL" id="JAJCQG010000144">
    <property type="protein sequence ID" value="MCB7283714.1"/>
    <property type="molecule type" value="Genomic_DNA"/>
</dbReference>
<comment type="caution">
    <text evidence="4">The sequence shown here is derived from an EMBL/GenBank/DDBJ whole genome shotgun (WGS) entry which is preliminary data.</text>
</comment>
<evidence type="ECO:0000256" key="2">
    <source>
        <dbReference type="ARBA" id="ARBA00022803"/>
    </source>
</evidence>
<dbReference type="SMART" id="SM00028">
    <property type="entry name" value="TPR"/>
    <property type="match status" value="4"/>
</dbReference>
<dbReference type="Pfam" id="PF13432">
    <property type="entry name" value="TPR_16"/>
    <property type="match status" value="2"/>
</dbReference>